<feature type="non-terminal residue" evidence="1">
    <location>
        <position position="1"/>
    </location>
</feature>
<proteinExistence type="predicted"/>
<dbReference type="EMBL" id="JABFAE010000002">
    <property type="protein sequence ID" value="MBA0824300.1"/>
    <property type="molecule type" value="Genomic_DNA"/>
</dbReference>
<sequence length="53" mass="6347">CRKGKRFCIGNFWATKFVSIIKRQRVSFVGLWIPRDRPKARDSDWLLMMEKSS</sequence>
<name>A0A7J9IQ74_9ROSI</name>
<evidence type="ECO:0000313" key="1">
    <source>
        <dbReference type="EMBL" id="MBA0824300.1"/>
    </source>
</evidence>
<dbReference type="AlphaFoldDB" id="A0A7J9IQ74"/>
<dbReference type="Proteomes" id="UP000593575">
    <property type="component" value="Unassembled WGS sequence"/>
</dbReference>
<reference evidence="1 2" key="1">
    <citation type="journal article" date="2019" name="Genome Biol. Evol.">
        <title>Insights into the evolution of the New World diploid cottons (Gossypium, subgenus Houzingenia) based on genome sequencing.</title>
        <authorList>
            <person name="Grover C.E."/>
            <person name="Arick M.A. 2nd"/>
            <person name="Thrash A."/>
            <person name="Conover J.L."/>
            <person name="Sanders W.S."/>
            <person name="Peterson D.G."/>
            <person name="Frelichowski J.E."/>
            <person name="Scheffler J.A."/>
            <person name="Scheffler B.E."/>
            <person name="Wendel J.F."/>
        </authorList>
    </citation>
    <scope>NUCLEOTIDE SEQUENCE [LARGE SCALE GENOMIC DNA]</scope>
    <source>
        <strain evidence="1">6</strain>
        <tissue evidence="1">Leaf</tissue>
    </source>
</reference>
<gene>
    <name evidence="1" type="ORF">Goarm_020977</name>
</gene>
<protein>
    <submittedName>
        <fullName evidence="1">Uncharacterized protein</fullName>
    </submittedName>
</protein>
<keyword evidence="2" id="KW-1185">Reference proteome</keyword>
<comment type="caution">
    <text evidence="1">The sequence shown here is derived from an EMBL/GenBank/DDBJ whole genome shotgun (WGS) entry which is preliminary data.</text>
</comment>
<accession>A0A7J9IQ74</accession>
<evidence type="ECO:0000313" key="2">
    <source>
        <dbReference type="Proteomes" id="UP000593575"/>
    </source>
</evidence>
<organism evidence="1 2">
    <name type="scientific">Gossypium armourianum</name>
    <dbReference type="NCBI Taxonomy" id="34283"/>
    <lineage>
        <taxon>Eukaryota</taxon>
        <taxon>Viridiplantae</taxon>
        <taxon>Streptophyta</taxon>
        <taxon>Embryophyta</taxon>
        <taxon>Tracheophyta</taxon>
        <taxon>Spermatophyta</taxon>
        <taxon>Magnoliopsida</taxon>
        <taxon>eudicotyledons</taxon>
        <taxon>Gunneridae</taxon>
        <taxon>Pentapetalae</taxon>
        <taxon>rosids</taxon>
        <taxon>malvids</taxon>
        <taxon>Malvales</taxon>
        <taxon>Malvaceae</taxon>
        <taxon>Malvoideae</taxon>
        <taxon>Gossypium</taxon>
    </lineage>
</organism>